<reference evidence="2" key="1">
    <citation type="submission" date="2020-10" db="EMBL/GenBank/DDBJ databases">
        <authorList>
            <person name="Gilroy R."/>
        </authorList>
    </citation>
    <scope>NUCLEOTIDE SEQUENCE</scope>
    <source>
        <strain evidence="2">CHK180-2868</strain>
    </source>
</reference>
<evidence type="ECO:0000259" key="1">
    <source>
        <dbReference type="PROSITE" id="PS50075"/>
    </source>
</evidence>
<sequence>MNEILEILEEILPNVDCAGCETLVDDGYLTSFELVRLVTELGDAFDVAIPASQIVPENFNSVQAIDALIKRLEGEE</sequence>
<accession>A0A9D1A4K8</accession>
<dbReference type="Proteomes" id="UP000824250">
    <property type="component" value="Unassembled WGS sequence"/>
</dbReference>
<gene>
    <name evidence="2" type="ORF">IAB28_08360</name>
</gene>
<dbReference type="SUPFAM" id="SSF47336">
    <property type="entry name" value="ACP-like"/>
    <property type="match status" value="1"/>
</dbReference>
<reference evidence="2" key="2">
    <citation type="journal article" date="2021" name="PeerJ">
        <title>Extensive microbial diversity within the chicken gut microbiome revealed by metagenomics and culture.</title>
        <authorList>
            <person name="Gilroy R."/>
            <person name="Ravi A."/>
            <person name="Getino M."/>
            <person name="Pursley I."/>
            <person name="Horton D.L."/>
            <person name="Alikhan N.F."/>
            <person name="Baker D."/>
            <person name="Gharbi K."/>
            <person name="Hall N."/>
            <person name="Watson M."/>
            <person name="Adriaenssens E.M."/>
            <person name="Foster-Nyarko E."/>
            <person name="Jarju S."/>
            <person name="Secka A."/>
            <person name="Antonio M."/>
            <person name="Oren A."/>
            <person name="Chaudhuri R.R."/>
            <person name="La Ragione R."/>
            <person name="Hildebrand F."/>
            <person name="Pallen M.J."/>
        </authorList>
    </citation>
    <scope>NUCLEOTIDE SEQUENCE</scope>
    <source>
        <strain evidence="2">CHK180-2868</strain>
    </source>
</reference>
<evidence type="ECO:0000313" key="2">
    <source>
        <dbReference type="EMBL" id="HIR05961.1"/>
    </source>
</evidence>
<proteinExistence type="predicted"/>
<organism evidence="2 3">
    <name type="scientific">Candidatus Copromonas faecavium</name>
    <name type="common">nom. illeg.</name>
    <dbReference type="NCBI Taxonomy" id="2840740"/>
    <lineage>
        <taxon>Bacteria</taxon>
        <taxon>Bacillati</taxon>
        <taxon>Bacillota</taxon>
        <taxon>Clostridia</taxon>
        <taxon>Lachnospirales</taxon>
        <taxon>Lachnospiraceae</taxon>
        <taxon>Candidatus Copromonas (nom. illeg.)</taxon>
    </lineage>
</organism>
<dbReference type="InterPro" id="IPR036736">
    <property type="entry name" value="ACP-like_sf"/>
</dbReference>
<dbReference type="Gene3D" id="1.10.1200.10">
    <property type="entry name" value="ACP-like"/>
    <property type="match status" value="1"/>
</dbReference>
<dbReference type="PROSITE" id="PS50075">
    <property type="entry name" value="CARRIER"/>
    <property type="match status" value="1"/>
</dbReference>
<feature type="domain" description="Carrier" evidence="1">
    <location>
        <begin position="1"/>
        <end position="73"/>
    </location>
</feature>
<dbReference type="EMBL" id="DVGC01000046">
    <property type="protein sequence ID" value="HIR05961.1"/>
    <property type="molecule type" value="Genomic_DNA"/>
</dbReference>
<protein>
    <submittedName>
        <fullName evidence="2">Acyl carrier protein</fullName>
    </submittedName>
</protein>
<name>A0A9D1A4K8_9FIRM</name>
<evidence type="ECO:0000313" key="3">
    <source>
        <dbReference type="Proteomes" id="UP000824250"/>
    </source>
</evidence>
<comment type="caution">
    <text evidence="2">The sequence shown here is derived from an EMBL/GenBank/DDBJ whole genome shotgun (WGS) entry which is preliminary data.</text>
</comment>
<dbReference type="InterPro" id="IPR009081">
    <property type="entry name" value="PP-bd_ACP"/>
</dbReference>
<dbReference type="AlphaFoldDB" id="A0A9D1A4K8"/>